<keyword evidence="2" id="KW-1185">Reference proteome</keyword>
<dbReference type="Proteomes" id="UP001054945">
    <property type="component" value="Unassembled WGS sequence"/>
</dbReference>
<dbReference type="EMBL" id="BPLR01012307">
    <property type="protein sequence ID" value="GIY52938.1"/>
    <property type="molecule type" value="Genomic_DNA"/>
</dbReference>
<evidence type="ECO:0000313" key="2">
    <source>
        <dbReference type="Proteomes" id="UP001054945"/>
    </source>
</evidence>
<comment type="caution">
    <text evidence="1">The sequence shown here is derived from an EMBL/GenBank/DDBJ whole genome shotgun (WGS) entry which is preliminary data.</text>
</comment>
<organism evidence="1 2">
    <name type="scientific">Caerostris extrusa</name>
    <name type="common">Bark spider</name>
    <name type="synonym">Caerostris bankana</name>
    <dbReference type="NCBI Taxonomy" id="172846"/>
    <lineage>
        <taxon>Eukaryota</taxon>
        <taxon>Metazoa</taxon>
        <taxon>Ecdysozoa</taxon>
        <taxon>Arthropoda</taxon>
        <taxon>Chelicerata</taxon>
        <taxon>Arachnida</taxon>
        <taxon>Araneae</taxon>
        <taxon>Araneomorphae</taxon>
        <taxon>Entelegynae</taxon>
        <taxon>Araneoidea</taxon>
        <taxon>Araneidae</taxon>
        <taxon>Caerostris</taxon>
    </lineage>
</organism>
<name>A0AAV4U585_CAEEX</name>
<evidence type="ECO:0000313" key="1">
    <source>
        <dbReference type="EMBL" id="GIY52938.1"/>
    </source>
</evidence>
<accession>A0AAV4U585</accession>
<dbReference type="AlphaFoldDB" id="A0AAV4U585"/>
<sequence length="140" mass="15565">MACMKAYLFRMADATGVGGEGCRGEGGRNDFIMRALFPFRGNHFANNGGREIALRPTFPMGMLINYPSRSLPPLIIGIHPTRPARVGQWEKDTYEFWLLPTFGVSSPCLAPLLTQQLISIIHSFISEFLYAVNNICKLGL</sequence>
<reference evidence="1 2" key="1">
    <citation type="submission" date="2021-06" db="EMBL/GenBank/DDBJ databases">
        <title>Caerostris extrusa draft genome.</title>
        <authorList>
            <person name="Kono N."/>
            <person name="Arakawa K."/>
        </authorList>
    </citation>
    <scope>NUCLEOTIDE SEQUENCE [LARGE SCALE GENOMIC DNA]</scope>
</reference>
<gene>
    <name evidence="1" type="ORF">CEXT_430121</name>
</gene>
<protein>
    <submittedName>
        <fullName evidence="1">Uncharacterized protein</fullName>
    </submittedName>
</protein>
<proteinExistence type="predicted"/>